<name>A0AAC8YSX4_AMIAI</name>
<dbReference type="AlphaFoldDB" id="A0AAC8YSX4"/>
<dbReference type="SUPFAM" id="SSF55718">
    <property type="entry name" value="SCP-like"/>
    <property type="match status" value="1"/>
</dbReference>
<proteinExistence type="predicted"/>
<sequence>MADEQRDGSLPLARILFPKIGALPLGTLLTKALRDLAKRQPNLFDRLGEHKSACFFVDPTDLSFAFLVVPDGERSLVRVVGKSETSSAAVFISGPILMLLGLLDGSLDGDALFFRRIVSIGGRTEAVLALRNAIDDAELRPADLLGLHGALGRLADNAILGSLRAARRLACRGLDQGERS</sequence>
<protein>
    <submittedName>
        <fullName evidence="3">Lipid carrier protein YhbT</fullName>
    </submittedName>
    <submittedName>
        <fullName evidence="2">Lipid carrier protein-like protein</fullName>
    </submittedName>
</protein>
<dbReference type="KEGG" id="aak:AA2016_5019"/>
<accession>A0AAC8YSX4</accession>
<evidence type="ECO:0000313" key="5">
    <source>
        <dbReference type="Proteomes" id="UP000577697"/>
    </source>
</evidence>
<evidence type="ECO:0000313" key="4">
    <source>
        <dbReference type="Proteomes" id="UP000075755"/>
    </source>
</evidence>
<evidence type="ECO:0000313" key="3">
    <source>
        <dbReference type="EMBL" id="MBB3705686.1"/>
    </source>
</evidence>
<organism evidence="2 4">
    <name type="scientific">Aminobacter aminovorans</name>
    <name type="common">Chelatobacter heintzii</name>
    <dbReference type="NCBI Taxonomy" id="83263"/>
    <lineage>
        <taxon>Bacteria</taxon>
        <taxon>Pseudomonadati</taxon>
        <taxon>Pseudomonadota</taxon>
        <taxon>Alphaproteobacteria</taxon>
        <taxon>Hyphomicrobiales</taxon>
        <taxon>Phyllobacteriaceae</taxon>
        <taxon>Aminobacter</taxon>
    </lineage>
</organism>
<evidence type="ECO:0000259" key="1">
    <source>
        <dbReference type="Pfam" id="PF02036"/>
    </source>
</evidence>
<dbReference type="InterPro" id="IPR003033">
    <property type="entry name" value="SCP2_sterol-bd_dom"/>
</dbReference>
<evidence type="ECO:0000313" key="2">
    <source>
        <dbReference type="EMBL" id="AMS43927.1"/>
    </source>
</evidence>
<dbReference type="EMBL" id="JACICB010000006">
    <property type="protein sequence ID" value="MBB3705686.1"/>
    <property type="molecule type" value="Genomic_DNA"/>
</dbReference>
<dbReference type="InterPro" id="IPR036527">
    <property type="entry name" value="SCP2_sterol-bd_dom_sf"/>
</dbReference>
<reference evidence="2 4" key="1">
    <citation type="submission" date="2016-03" db="EMBL/GenBank/DDBJ databases">
        <title>Complete genome of Aminobacter aminovorans KCTC 2477.</title>
        <authorList>
            <person name="Kim K.M."/>
        </authorList>
    </citation>
    <scope>NUCLEOTIDE SEQUENCE [LARGE SCALE GENOMIC DNA]</scope>
    <source>
        <strain evidence="2 4">KCTC 2477</strain>
    </source>
</reference>
<keyword evidence="5" id="KW-1185">Reference proteome</keyword>
<dbReference type="Proteomes" id="UP000577697">
    <property type="component" value="Unassembled WGS sequence"/>
</dbReference>
<reference evidence="3 5" key="2">
    <citation type="submission" date="2020-08" db="EMBL/GenBank/DDBJ databases">
        <title>Genomic Encyclopedia of Type Strains, Phase IV (KMG-IV): sequencing the most valuable type-strain genomes for metagenomic binning, comparative biology and taxonomic classification.</title>
        <authorList>
            <person name="Goeker M."/>
        </authorList>
    </citation>
    <scope>NUCLEOTIDE SEQUENCE [LARGE SCALE GENOMIC DNA]</scope>
    <source>
        <strain evidence="3 5">DSM 10368</strain>
    </source>
</reference>
<feature type="domain" description="SCP2" evidence="1">
    <location>
        <begin position="42"/>
        <end position="134"/>
    </location>
</feature>
<dbReference type="Proteomes" id="UP000075755">
    <property type="component" value="Chromosome"/>
</dbReference>
<gene>
    <name evidence="2" type="ORF">AA2016_5019</name>
    <name evidence="3" type="ORF">FHS67_002001</name>
</gene>
<dbReference type="EMBL" id="CP015005">
    <property type="protein sequence ID" value="AMS43927.1"/>
    <property type="molecule type" value="Genomic_DNA"/>
</dbReference>
<dbReference type="RefSeq" id="WP_067964920.1">
    <property type="nucleotide sequence ID" value="NZ_CP015005.1"/>
</dbReference>
<dbReference type="Pfam" id="PF02036">
    <property type="entry name" value="SCP2"/>
    <property type="match status" value="1"/>
</dbReference>